<evidence type="ECO:0000256" key="1">
    <source>
        <dbReference type="SAM" id="MobiDB-lite"/>
    </source>
</evidence>
<name>A0A9X2LUW3_STRMQ</name>
<protein>
    <submittedName>
        <fullName evidence="3">Integrase core domain-containing protein</fullName>
    </submittedName>
</protein>
<dbReference type="RefSeq" id="WP_257631151.1">
    <property type="nucleotide sequence ID" value="NZ_JANIIC010000012.1"/>
</dbReference>
<dbReference type="InterPro" id="IPR001584">
    <property type="entry name" value="Integrase_cat-core"/>
</dbReference>
<dbReference type="Proteomes" id="UP001142400">
    <property type="component" value="Unassembled WGS sequence"/>
</dbReference>
<dbReference type="SUPFAM" id="SSF46689">
    <property type="entry name" value="Homeodomain-like"/>
    <property type="match status" value="1"/>
</dbReference>
<reference evidence="3" key="1">
    <citation type="submission" date="2022-06" db="EMBL/GenBank/DDBJ databases">
        <title>WGS of actinobacteria.</title>
        <authorList>
            <person name="Thawai C."/>
        </authorList>
    </citation>
    <scope>NUCLEOTIDE SEQUENCE</scope>
    <source>
        <strain evidence="3">DSM 42010</strain>
    </source>
</reference>
<evidence type="ECO:0000313" key="3">
    <source>
        <dbReference type="EMBL" id="MCQ8829928.1"/>
    </source>
</evidence>
<feature type="compositionally biased region" description="Basic and acidic residues" evidence="1">
    <location>
        <begin position="322"/>
        <end position="333"/>
    </location>
</feature>
<dbReference type="InterPro" id="IPR012337">
    <property type="entry name" value="RNaseH-like_sf"/>
</dbReference>
<proteinExistence type="predicted"/>
<dbReference type="GO" id="GO:0003676">
    <property type="term" value="F:nucleic acid binding"/>
    <property type="evidence" value="ECO:0007669"/>
    <property type="project" value="InterPro"/>
</dbReference>
<accession>A0A9X2LUW3</accession>
<evidence type="ECO:0000259" key="2">
    <source>
        <dbReference type="PROSITE" id="PS50994"/>
    </source>
</evidence>
<gene>
    <name evidence="3" type="ORF">NQU54_12735</name>
</gene>
<comment type="caution">
    <text evidence="3">The sequence shown here is derived from an EMBL/GenBank/DDBJ whole genome shotgun (WGS) entry which is preliminary data.</text>
</comment>
<dbReference type="GO" id="GO:0015074">
    <property type="term" value="P:DNA integration"/>
    <property type="evidence" value="ECO:0007669"/>
    <property type="project" value="InterPro"/>
</dbReference>
<evidence type="ECO:0000313" key="4">
    <source>
        <dbReference type="Proteomes" id="UP001142400"/>
    </source>
</evidence>
<feature type="domain" description="Integrase catalytic" evidence="2">
    <location>
        <begin position="173"/>
        <end position="337"/>
    </location>
</feature>
<dbReference type="InterPro" id="IPR036397">
    <property type="entry name" value="RNaseH_sf"/>
</dbReference>
<feature type="region of interest" description="Disordered" evidence="1">
    <location>
        <begin position="318"/>
        <end position="338"/>
    </location>
</feature>
<dbReference type="InterPro" id="IPR009057">
    <property type="entry name" value="Homeodomain-like_sf"/>
</dbReference>
<keyword evidence="4" id="KW-1185">Reference proteome</keyword>
<sequence length="363" mass="41777">MPVVVIRLIYLFACQTFRWLALLVRSSATKDAEILMLRHQLAIARRAQPRPRFSWSDRAVMAALLRMIVSKQRRSQVALLISPRSVLRWHARLIAWKWTYPSRRPGRPPKPEALRQLVLRLAKENPGWGYRRVHGELLGLGRDVAASTVWTILKQAGIDPSPQRVDCSWAAFLKAQASAIVATDLFHIDTVFLRRWFVLFFINHGTRRVHIAGITRHPTGPWVTQQARNYLMDLGDHAESIRCLIRDRGAYFTDSFDAVFQAIGVHVIPTLPQVPRMNAIAEGWIGSCRREATDRILITGERHLHLIVNEYAEHYNRHRPHRSLEQRAPDRPTEPGSLIAADNTRIHRRDRLCGLIHEYTQVA</sequence>
<organism evidence="3 4">
    <name type="scientific">Streptomyces malaysiensis subsp. samsunensis</name>
    <dbReference type="NCBI Taxonomy" id="459658"/>
    <lineage>
        <taxon>Bacteria</taxon>
        <taxon>Bacillati</taxon>
        <taxon>Actinomycetota</taxon>
        <taxon>Actinomycetes</taxon>
        <taxon>Kitasatosporales</taxon>
        <taxon>Streptomycetaceae</taxon>
        <taxon>Streptomyces</taxon>
        <taxon>Streptomyces violaceusniger group</taxon>
    </lineage>
</organism>
<dbReference type="PROSITE" id="PS50994">
    <property type="entry name" value="INTEGRASE"/>
    <property type="match status" value="1"/>
</dbReference>
<dbReference type="SUPFAM" id="SSF53098">
    <property type="entry name" value="Ribonuclease H-like"/>
    <property type="match status" value="1"/>
</dbReference>
<dbReference type="Pfam" id="PF13683">
    <property type="entry name" value="rve_3"/>
    <property type="match status" value="1"/>
</dbReference>
<dbReference type="EMBL" id="JANIIC010000012">
    <property type="protein sequence ID" value="MCQ8829928.1"/>
    <property type="molecule type" value="Genomic_DNA"/>
</dbReference>
<dbReference type="Gene3D" id="3.30.420.10">
    <property type="entry name" value="Ribonuclease H-like superfamily/Ribonuclease H"/>
    <property type="match status" value="1"/>
</dbReference>
<dbReference type="AlphaFoldDB" id="A0A9X2LUW3"/>